<dbReference type="AlphaFoldDB" id="A0A9P6EWX7"/>
<reference evidence="1" key="1">
    <citation type="journal article" date="2020" name="Fungal Divers.">
        <title>Resolving the Mortierellaceae phylogeny through synthesis of multi-gene phylogenetics and phylogenomics.</title>
        <authorList>
            <person name="Vandepol N."/>
            <person name="Liber J."/>
            <person name="Desiro A."/>
            <person name="Na H."/>
            <person name="Kennedy M."/>
            <person name="Barry K."/>
            <person name="Grigoriev I.V."/>
            <person name="Miller A.N."/>
            <person name="O'Donnell K."/>
            <person name="Stajich J.E."/>
            <person name="Bonito G."/>
        </authorList>
    </citation>
    <scope>NUCLEOTIDE SEQUENCE</scope>
    <source>
        <strain evidence="1">NRRL 2591</strain>
    </source>
</reference>
<name>A0A9P6EWX7_9FUNG</name>
<sequence>MTYNEFCTLGTIYRAINNHAPGTPVMNCCLKAKQLLQKFEPEETANAAVSTPSIGSIVDNTDYVPVPNNHHIPTYTTTIASNSSVGVTLSFASAIATVRKGRTGRPKQQNDSLKEIIYSIIKDTSDDGLLNSTHLIHNRLEQDFIIKVSIRTINRTLYDLGCYWGTGTRRHFNHDSKANVKYRHEHFRRCLANLSSCFIRDVQDQDLDNTNPCRWSYLELL</sequence>
<protein>
    <submittedName>
        <fullName evidence="1">Uncharacterized protein</fullName>
    </submittedName>
</protein>
<gene>
    <name evidence="1" type="ORF">EC957_008479</name>
</gene>
<dbReference type="Proteomes" id="UP000723463">
    <property type="component" value="Unassembled WGS sequence"/>
</dbReference>
<organism evidence="1 2">
    <name type="scientific">Mortierella hygrophila</name>
    <dbReference type="NCBI Taxonomy" id="979708"/>
    <lineage>
        <taxon>Eukaryota</taxon>
        <taxon>Fungi</taxon>
        <taxon>Fungi incertae sedis</taxon>
        <taxon>Mucoromycota</taxon>
        <taxon>Mortierellomycotina</taxon>
        <taxon>Mortierellomycetes</taxon>
        <taxon>Mortierellales</taxon>
        <taxon>Mortierellaceae</taxon>
        <taxon>Mortierella</taxon>
    </lineage>
</organism>
<proteinExistence type="predicted"/>
<evidence type="ECO:0000313" key="1">
    <source>
        <dbReference type="EMBL" id="KAF9537321.1"/>
    </source>
</evidence>
<accession>A0A9P6EWX7</accession>
<dbReference type="EMBL" id="JAAAXW010000421">
    <property type="protein sequence ID" value="KAF9537321.1"/>
    <property type="molecule type" value="Genomic_DNA"/>
</dbReference>
<comment type="caution">
    <text evidence="1">The sequence shown here is derived from an EMBL/GenBank/DDBJ whole genome shotgun (WGS) entry which is preliminary data.</text>
</comment>
<keyword evidence="2" id="KW-1185">Reference proteome</keyword>
<evidence type="ECO:0000313" key="2">
    <source>
        <dbReference type="Proteomes" id="UP000723463"/>
    </source>
</evidence>